<keyword evidence="13" id="KW-1185">Reference proteome</keyword>
<dbReference type="FunFam" id="3.50.7.10:FF:000007">
    <property type="entry name" value="1-phosphatidylinositol 3-phosphate 5-kinase isoform X1"/>
    <property type="match status" value="1"/>
</dbReference>
<evidence type="ECO:0000256" key="3">
    <source>
        <dbReference type="ARBA" id="ARBA00022741"/>
    </source>
</evidence>
<dbReference type="ExpressionAtlas" id="I1J3U4">
    <property type="expression patterns" value="baseline and differential"/>
</dbReference>
<dbReference type="FunFam" id="3.30.810.10:FF:000001">
    <property type="entry name" value="1-phosphatidylinositol 3-phosphate 5-kinase FAB1"/>
    <property type="match status" value="1"/>
</dbReference>
<dbReference type="InterPro" id="IPR027409">
    <property type="entry name" value="GroEL-like_apical_dom_sf"/>
</dbReference>
<reference evidence="11" key="2">
    <citation type="submission" date="2017-06" db="EMBL/GenBank/DDBJ databases">
        <title>WGS assembly of Brachypodium distachyon.</title>
        <authorList>
            <consortium name="The International Brachypodium Initiative"/>
            <person name="Lucas S."/>
            <person name="Harmon-Smith M."/>
            <person name="Lail K."/>
            <person name="Tice H."/>
            <person name="Grimwood J."/>
            <person name="Bruce D."/>
            <person name="Barry K."/>
            <person name="Shu S."/>
            <person name="Lindquist E."/>
            <person name="Wang M."/>
            <person name="Pitluck S."/>
            <person name="Vogel J.P."/>
            <person name="Garvin D.F."/>
            <person name="Mockler T.C."/>
            <person name="Schmutz J."/>
            <person name="Rokhsar D."/>
            <person name="Bevan M.W."/>
        </authorList>
    </citation>
    <scope>NUCLEOTIDE SEQUENCE</scope>
    <source>
        <strain evidence="11">Bd21</strain>
    </source>
</reference>
<dbReference type="OMA" id="VAINCGD"/>
<dbReference type="Pfam" id="PF00118">
    <property type="entry name" value="Cpn60_TCP1"/>
    <property type="match status" value="1"/>
</dbReference>
<feature type="domain" description="PIPK" evidence="10">
    <location>
        <begin position="1142"/>
        <end position="1462"/>
    </location>
</feature>
<proteinExistence type="predicted"/>
<dbReference type="PANTHER" id="PTHR45748:SF4">
    <property type="entry name" value="1-PHOSPHATIDYLINOSITOL-3-PHOSPHATE 5-KINASE FAB1D-RELATED"/>
    <property type="match status" value="1"/>
</dbReference>
<protein>
    <recommendedName>
        <fullName evidence="1">1-phosphatidylinositol-3-phosphate 5-kinase</fullName>
        <ecNumber evidence="1">2.7.1.150</ecNumber>
    </recommendedName>
    <alternativeName>
        <fullName evidence="7">Phosphatidylinositol 3-phosphate 5-kinase type III</fullName>
    </alternativeName>
</protein>
<dbReference type="EC" id="2.7.1.150" evidence="1"/>
<dbReference type="Proteomes" id="UP000008810">
    <property type="component" value="Chromosome 5"/>
</dbReference>
<dbReference type="HOGENOM" id="CLU_000480_4_0_1"/>
<dbReference type="EnsemblPlants" id="PNT62239">
    <property type="protein sequence ID" value="PNT62239"/>
    <property type="gene ID" value="BRADI_5g27540v3"/>
</dbReference>
<sequence>MSNSSGSRESSLDGNRDRNAAHYMMPAYGKTGDRPVDDDRLVTYGENNNTNGAGSMGGTEFKNLEEDAAIWIPPEAAGTEDHDVVAYINDDDNDDECHGGTMNWVQQSSSDSEPSSPSTTPREEERQTAMLDAINRQLKMLVGRSLASAGMSLPQGEEESWLDIITSLSWEAALLIKPDGSVGNQMDPGSYIKVKRVASGRRRQCEVIKGLVFKKCAAHKHMPTKCHNPKLLLLRGALGDSDVGLSSFDSMEQEKDHLEKAISQVMEICAPNVIMVEKTVSRDIQELLLNEGVTLVFDMKLNRLQRIARYSGSPLVSVSEILSMPKLKHCDYFHIEKVAEEHNITGEGGKRPSKTLMFLEGFSKPLGCTILLRGANSEELQKVKQVMLYTVFAAYHLVLETSFFEDQRVFLNDGYASKEGNYVGMKEVSPVISSEIHVLPDVSLPASHIENDVTHNRSLVQYTDGEKTVSSANPDALNPPENGFSSEVAGGTIIHHNSNHTLPSEKLISLPSRSLRKFIDIFHHQNIYLPVTSSQETTNHHKEGRLEPNPDIPSKGFHAREATEEPVNSCENMDNLNDLQKQVMAKTNQQMRLADNLISGKHEQPSVTLENRNHYGTAYISEEKTSGIDDEADDVLDSQSILVLISSQCIPNQVTCEQSHLSRINYYGNFDVSLGQYLKDILQNKNLSCSSCGEPPEDHMYSYTHRKGNLSVIVKRLLPEHRLPGESKGKIWMWTRCLRCEHESGISKSSRRVQISPEARNLSFGKFLELSFSSHSAARRLSICGHLVNRDCLRFFGLGSKVAIFQYSSVKIYTACKPQRTLEFHSSSTRELFEQEARNVLDTGVNLFTEVETLLKHMKNQFPKVVLNCGTFLEFSQLEEMLIKEKAEFTDSLVKAVDQHGISRFSVHENLDVNWLYQDLLLQLYVWDCRLHRLLVCTYTGKERMSNGMKKVTVELTDDRTTTVAEADDNEPVQFSELGMNGHASMLVDETPQDRHYSVISDSLDVQGQGNERITHSMSVKQHSFDIPRFRISEWDDMERWIWSPLYESRLVYRQELQAGSLENFELVNRYSPSHLSTLNKQSAEEVCSRRFVVGPGGNVLSISEDEISSIVSRALAVSEDRRHLLDSIVESQASDTMGGYHAKSMENLSSGGSSPSSPWSSNESSDSEASFSSDDLYNYDSSLLSSSLHPEIYVNGRVTLKQKYSVICVHANQFYTLRKKCCSSELAYIASLSRCKKWDAQGGKSKAFFAKTMDDRFIIKQIKKTEFKSFIEFAPDYFKHVYHSLDTGSQTCLAKILGIYQVKQTRHGKEVKIDLMVMENLLFGHNISRIYDLKGAVFSRYVTNSSGGDAVYLDQNFVEDMRVSPIYIGGRTKHLLQRAIWNDTSFLTSINVMDYSLLVGVDNENHEFVFGIIDYLRQYTWDKQLETWVKASLVVPKNVLPTVISPREYKKRFRKFMTKYFLTVPDDWSMPNRSESCKYCAHRKCNLSKVDSQKPNHQTVACVIQ</sequence>
<dbReference type="InterPro" id="IPR002423">
    <property type="entry name" value="Cpn60/GroEL/TCP-1"/>
</dbReference>
<evidence type="ECO:0000259" key="10">
    <source>
        <dbReference type="PROSITE" id="PS51455"/>
    </source>
</evidence>
<dbReference type="GO" id="GO:0007033">
    <property type="term" value="P:vacuole organization"/>
    <property type="evidence" value="ECO:0000318"/>
    <property type="project" value="GO_Central"/>
</dbReference>
<evidence type="ECO:0000256" key="4">
    <source>
        <dbReference type="ARBA" id="ARBA00022777"/>
    </source>
</evidence>
<feature type="compositionally biased region" description="Basic and acidic residues" evidence="9">
    <location>
        <begin position="10"/>
        <end position="20"/>
    </location>
</feature>
<dbReference type="InterPro" id="IPR027483">
    <property type="entry name" value="PInositol-4-P-4/5-kinase_C_sf"/>
</dbReference>
<dbReference type="EMBL" id="CM000884">
    <property type="protein sequence ID" value="PNT62239.1"/>
    <property type="molecule type" value="Genomic_DNA"/>
</dbReference>
<reference evidence="11 12" key="1">
    <citation type="journal article" date="2010" name="Nature">
        <title>Genome sequencing and analysis of the model grass Brachypodium distachyon.</title>
        <authorList>
            <consortium name="International Brachypodium Initiative"/>
        </authorList>
    </citation>
    <scope>NUCLEOTIDE SEQUENCE [LARGE SCALE GENOMIC DNA]</scope>
    <source>
        <strain evidence="11 12">Bd21</strain>
    </source>
</reference>
<feature type="compositionally biased region" description="Low complexity" evidence="9">
    <location>
        <begin position="1150"/>
        <end position="1168"/>
    </location>
</feature>
<dbReference type="OrthoDB" id="5575559at2759"/>
<evidence type="ECO:0000313" key="13">
    <source>
        <dbReference type="Proteomes" id="UP000008810"/>
    </source>
</evidence>
<dbReference type="EnsemblPlants" id="PNT62238">
    <property type="protein sequence ID" value="PNT62238"/>
    <property type="gene ID" value="BRADI_5g27540v3"/>
</dbReference>
<dbReference type="GeneID" id="100839356"/>
<dbReference type="FunFam" id="3.30.800.10:FF:000007">
    <property type="entry name" value="Putative 1-phosphatidylinositol-4-phosphate 5-kinase/ zinc ion binding family"/>
    <property type="match status" value="1"/>
</dbReference>
<dbReference type="GO" id="GO:0010008">
    <property type="term" value="C:endosome membrane"/>
    <property type="evidence" value="ECO:0000318"/>
    <property type="project" value="GO_Central"/>
</dbReference>
<dbReference type="eggNOG" id="KOG0230">
    <property type="taxonomic scope" value="Eukaryota"/>
</dbReference>
<dbReference type="Gramene" id="PNT62238">
    <property type="protein sequence ID" value="PNT62238"/>
    <property type="gene ID" value="BRADI_5g27540v3"/>
</dbReference>
<gene>
    <name evidence="12" type="primary">LOC100839356</name>
    <name evidence="11" type="ORF">BRADI_5g27540v3</name>
</gene>
<feature type="region of interest" description="Disordered" evidence="9">
    <location>
        <begin position="1"/>
        <end position="38"/>
    </location>
</feature>
<dbReference type="InterPro" id="IPR044769">
    <property type="entry name" value="PIKfyve_PIPKc"/>
</dbReference>
<dbReference type="STRING" id="15368.I1J3U4"/>
<organism evidence="11">
    <name type="scientific">Brachypodium distachyon</name>
    <name type="common">Purple false brome</name>
    <name type="synonym">Trachynia distachya</name>
    <dbReference type="NCBI Taxonomy" id="15368"/>
    <lineage>
        <taxon>Eukaryota</taxon>
        <taxon>Viridiplantae</taxon>
        <taxon>Streptophyta</taxon>
        <taxon>Embryophyta</taxon>
        <taxon>Tracheophyta</taxon>
        <taxon>Spermatophyta</taxon>
        <taxon>Magnoliopsida</taxon>
        <taxon>Liliopsida</taxon>
        <taxon>Poales</taxon>
        <taxon>Poaceae</taxon>
        <taxon>BOP clade</taxon>
        <taxon>Pooideae</taxon>
        <taxon>Stipodae</taxon>
        <taxon>Brachypodieae</taxon>
        <taxon>Brachypodium</taxon>
    </lineage>
</organism>
<comment type="subunit">
    <text evidence="6">Component of the PI(3,5)P2 regulatory complex at least composed of ATG18, SAC/FIG4, FAB1 and VAC14.</text>
</comment>
<evidence type="ECO:0000256" key="5">
    <source>
        <dbReference type="ARBA" id="ARBA00022840"/>
    </source>
</evidence>
<evidence type="ECO:0000256" key="6">
    <source>
        <dbReference type="ARBA" id="ARBA00023464"/>
    </source>
</evidence>
<dbReference type="Gramene" id="PNT62239">
    <property type="protein sequence ID" value="PNT62239"/>
    <property type="gene ID" value="BRADI_5g27540v3"/>
</dbReference>
<dbReference type="SUPFAM" id="SSF56104">
    <property type="entry name" value="SAICAR synthase-like"/>
    <property type="match status" value="1"/>
</dbReference>
<dbReference type="RefSeq" id="XP_024311741.1">
    <property type="nucleotide sequence ID" value="XM_024455973.1"/>
</dbReference>
<dbReference type="GO" id="GO:0046854">
    <property type="term" value="P:phosphatidylinositol phosphate biosynthetic process"/>
    <property type="evidence" value="ECO:0000318"/>
    <property type="project" value="GO_Central"/>
</dbReference>
<dbReference type="Gene3D" id="3.30.800.10">
    <property type="entry name" value="Phosphatidylinositol Phosphate Kinase II Beta"/>
    <property type="match status" value="1"/>
</dbReference>
<dbReference type="SMART" id="SM00330">
    <property type="entry name" value="PIPKc"/>
    <property type="match status" value="1"/>
</dbReference>
<dbReference type="CDD" id="cd03334">
    <property type="entry name" value="Fab1_TCP"/>
    <property type="match status" value="1"/>
</dbReference>
<evidence type="ECO:0000313" key="12">
    <source>
        <dbReference type="EnsemblPlants" id="PNT62238"/>
    </source>
</evidence>
<dbReference type="InterPro" id="IPR002498">
    <property type="entry name" value="PInositol-4-P-4/5-kinase_core"/>
</dbReference>
<feature type="region of interest" description="Disordered" evidence="9">
    <location>
        <begin position="1141"/>
        <end position="1168"/>
    </location>
</feature>
<keyword evidence="5 8" id="KW-0067">ATP-binding</keyword>
<keyword evidence="2 8" id="KW-0808">Transferase</keyword>
<name>I1J3U4_BRADI</name>
<keyword evidence="3 8" id="KW-0547">Nucleotide-binding</keyword>
<dbReference type="SUPFAM" id="SSF52029">
    <property type="entry name" value="GroEL apical domain-like"/>
    <property type="match status" value="1"/>
</dbReference>
<evidence type="ECO:0000256" key="8">
    <source>
        <dbReference type="PROSITE-ProRule" id="PRU00781"/>
    </source>
</evidence>
<dbReference type="GO" id="GO:0000285">
    <property type="term" value="F:1-phosphatidylinositol-3-phosphate 5-kinase activity"/>
    <property type="evidence" value="ECO:0000318"/>
    <property type="project" value="GO_Central"/>
</dbReference>
<evidence type="ECO:0000256" key="2">
    <source>
        <dbReference type="ARBA" id="ARBA00022679"/>
    </source>
</evidence>
<dbReference type="Gene3D" id="3.50.7.10">
    <property type="entry name" value="GroEL"/>
    <property type="match status" value="1"/>
</dbReference>
<evidence type="ECO:0000256" key="1">
    <source>
        <dbReference type="ARBA" id="ARBA00012009"/>
    </source>
</evidence>
<dbReference type="RefSeq" id="XP_024311742.1">
    <property type="nucleotide sequence ID" value="XM_024455974.1"/>
</dbReference>
<keyword evidence="4 8" id="KW-0418">Kinase</keyword>
<feature type="compositionally biased region" description="Low complexity" evidence="9">
    <location>
        <begin position="108"/>
        <end position="120"/>
    </location>
</feature>
<dbReference type="InterPro" id="IPR027484">
    <property type="entry name" value="PInositol-4-P-5-kinase_N"/>
</dbReference>
<evidence type="ECO:0000256" key="9">
    <source>
        <dbReference type="SAM" id="MobiDB-lite"/>
    </source>
</evidence>
<evidence type="ECO:0000256" key="7">
    <source>
        <dbReference type="ARBA" id="ARBA00077223"/>
    </source>
</evidence>
<feature type="region of interest" description="Disordered" evidence="9">
    <location>
        <begin position="89"/>
        <end position="126"/>
    </location>
</feature>
<dbReference type="GO" id="GO:0005524">
    <property type="term" value="F:ATP binding"/>
    <property type="evidence" value="ECO:0007669"/>
    <property type="project" value="UniProtKB-UniRule"/>
</dbReference>
<dbReference type="CDD" id="cd17300">
    <property type="entry name" value="PIPKc_PIKfyve"/>
    <property type="match status" value="1"/>
</dbReference>
<dbReference type="Pfam" id="PF01504">
    <property type="entry name" value="PIP5K"/>
    <property type="match status" value="2"/>
</dbReference>
<dbReference type="Gene3D" id="3.30.810.10">
    <property type="entry name" value="2-Layer Sandwich"/>
    <property type="match status" value="1"/>
</dbReference>
<dbReference type="PANTHER" id="PTHR45748">
    <property type="entry name" value="1-PHOSPHATIDYLINOSITOL 3-PHOSPHATE 5-KINASE-RELATED"/>
    <property type="match status" value="1"/>
</dbReference>
<dbReference type="EMBL" id="CM000884">
    <property type="protein sequence ID" value="PNT62238.1"/>
    <property type="molecule type" value="Genomic_DNA"/>
</dbReference>
<accession>I1J3U4</accession>
<evidence type="ECO:0000313" key="11">
    <source>
        <dbReference type="EMBL" id="PNT62239.1"/>
    </source>
</evidence>
<reference evidence="12" key="3">
    <citation type="submission" date="2018-08" db="UniProtKB">
        <authorList>
            <consortium name="EnsemblPlants"/>
        </authorList>
    </citation>
    <scope>IDENTIFICATION</scope>
    <source>
        <strain evidence="12">cv. Bd21</strain>
    </source>
</reference>
<dbReference type="PROSITE" id="PS51455">
    <property type="entry name" value="PIPK"/>
    <property type="match status" value="1"/>
</dbReference>